<dbReference type="HOGENOM" id="CLU_001805_1_1_1"/>
<dbReference type="InterPro" id="IPR024080">
    <property type="entry name" value="Neurolysin/TOP_N"/>
</dbReference>
<dbReference type="InParanoid" id="K1WZS7"/>
<dbReference type="GeneID" id="18759839"/>
<dbReference type="PANTHER" id="PTHR11804">
    <property type="entry name" value="PROTEASE M3 THIMET OLIGOPEPTIDASE-RELATED"/>
    <property type="match status" value="1"/>
</dbReference>
<comment type="cofactor">
    <cofactor evidence="7">
        <name>Zn(2+)</name>
        <dbReference type="ChEBI" id="CHEBI:29105"/>
    </cofactor>
    <text evidence="7">Binds 1 zinc ion.</text>
</comment>
<gene>
    <name evidence="9" type="ORF">MBM_03904</name>
</gene>
<keyword evidence="6 7" id="KW-0482">Metalloprotease</keyword>
<evidence type="ECO:0000313" key="9">
    <source>
        <dbReference type="EMBL" id="EKD18132.1"/>
    </source>
</evidence>
<dbReference type="Gene3D" id="1.20.1050.40">
    <property type="entry name" value="Endopeptidase. Chain P, domain 1"/>
    <property type="match status" value="1"/>
</dbReference>
<evidence type="ECO:0000256" key="4">
    <source>
        <dbReference type="ARBA" id="ARBA00022801"/>
    </source>
</evidence>
<dbReference type="OrthoDB" id="534666at2759"/>
<keyword evidence="2 7" id="KW-0645">Protease</keyword>
<evidence type="ECO:0000313" key="10">
    <source>
        <dbReference type="Proteomes" id="UP000006753"/>
    </source>
</evidence>
<dbReference type="Pfam" id="PF01432">
    <property type="entry name" value="Peptidase_M3"/>
    <property type="match status" value="1"/>
</dbReference>
<reference evidence="9 10" key="1">
    <citation type="journal article" date="2012" name="BMC Genomics">
        <title>Sequencing the genome of Marssonina brunnea reveals fungus-poplar co-evolution.</title>
        <authorList>
            <person name="Zhu S."/>
            <person name="Cao Y.-Z."/>
            <person name="Jiang C."/>
            <person name="Tan B.-Y."/>
            <person name="Wang Z."/>
            <person name="Feng S."/>
            <person name="Zhang L."/>
            <person name="Su X.-H."/>
            <person name="Brejova B."/>
            <person name="Vinar T."/>
            <person name="Xu M."/>
            <person name="Wang M.-X."/>
            <person name="Zhang S.-G."/>
            <person name="Huang M.-R."/>
            <person name="Wu R."/>
            <person name="Zhou Y."/>
        </authorList>
    </citation>
    <scope>NUCLEOTIDE SEQUENCE [LARGE SCALE GENOMIC DNA]</scope>
    <source>
        <strain evidence="9 10">MB_m1</strain>
    </source>
</reference>
<dbReference type="GO" id="GO:0006518">
    <property type="term" value="P:peptide metabolic process"/>
    <property type="evidence" value="ECO:0007669"/>
    <property type="project" value="TreeGrafter"/>
</dbReference>
<feature type="domain" description="Peptidase M3A/M3B catalytic" evidence="8">
    <location>
        <begin position="220"/>
        <end position="715"/>
    </location>
</feature>
<dbReference type="InterPro" id="IPR001567">
    <property type="entry name" value="Pept_M3A_M3B_dom"/>
</dbReference>
<accession>K1WZS7</accession>
<dbReference type="OMA" id="ILMSEIN"/>
<dbReference type="FunFam" id="3.40.390.10:FF:000074">
    <property type="entry name" value="Metalloprotease"/>
    <property type="match status" value="1"/>
</dbReference>
<evidence type="ECO:0000256" key="1">
    <source>
        <dbReference type="ARBA" id="ARBA00006040"/>
    </source>
</evidence>
<dbReference type="STRING" id="1072389.K1WZS7"/>
<keyword evidence="5 7" id="KW-0862">Zinc</keyword>
<evidence type="ECO:0000256" key="7">
    <source>
        <dbReference type="RuleBase" id="RU003435"/>
    </source>
</evidence>
<dbReference type="GO" id="GO:0005758">
    <property type="term" value="C:mitochondrial intermembrane space"/>
    <property type="evidence" value="ECO:0007669"/>
    <property type="project" value="TreeGrafter"/>
</dbReference>
<dbReference type="Gene3D" id="1.10.1370.10">
    <property type="entry name" value="Neurolysin, domain 3"/>
    <property type="match status" value="1"/>
</dbReference>
<dbReference type="Gene3D" id="3.40.390.10">
    <property type="entry name" value="Collagenase (Catalytic Domain)"/>
    <property type="match status" value="1"/>
</dbReference>
<evidence type="ECO:0000256" key="2">
    <source>
        <dbReference type="ARBA" id="ARBA00022670"/>
    </source>
</evidence>
<dbReference type="InterPro" id="IPR024079">
    <property type="entry name" value="MetalloPept_cat_dom_sf"/>
</dbReference>
<evidence type="ECO:0000256" key="6">
    <source>
        <dbReference type="ARBA" id="ARBA00023049"/>
    </source>
</evidence>
<dbReference type="Proteomes" id="UP000006753">
    <property type="component" value="Unassembled WGS sequence"/>
</dbReference>
<name>K1WZS7_MARBU</name>
<dbReference type="GO" id="GO:0046872">
    <property type="term" value="F:metal ion binding"/>
    <property type="evidence" value="ECO:0007669"/>
    <property type="project" value="UniProtKB-UniRule"/>
</dbReference>
<dbReference type="SUPFAM" id="SSF55486">
    <property type="entry name" value="Metalloproteases ('zincins'), catalytic domain"/>
    <property type="match status" value="1"/>
</dbReference>
<evidence type="ECO:0000259" key="8">
    <source>
        <dbReference type="Pfam" id="PF01432"/>
    </source>
</evidence>
<dbReference type="InterPro" id="IPR045090">
    <property type="entry name" value="Pept_M3A_M3B"/>
</dbReference>
<keyword evidence="3 7" id="KW-0479">Metal-binding</keyword>
<keyword evidence="10" id="KW-1185">Reference proteome</keyword>
<dbReference type="eggNOG" id="KOG2089">
    <property type="taxonomic scope" value="Eukaryota"/>
</dbReference>
<dbReference type="AlphaFoldDB" id="K1WZS7"/>
<dbReference type="KEGG" id="mbe:MBM_03904"/>
<evidence type="ECO:0000256" key="3">
    <source>
        <dbReference type="ARBA" id="ARBA00022723"/>
    </source>
</evidence>
<dbReference type="GO" id="GO:0006508">
    <property type="term" value="P:proteolysis"/>
    <property type="evidence" value="ECO:0007669"/>
    <property type="project" value="UniProtKB-KW"/>
</dbReference>
<dbReference type="InterPro" id="IPR024077">
    <property type="entry name" value="Neurolysin/TOP_dom2"/>
</dbReference>
<keyword evidence="4 7" id="KW-0378">Hydrolase</keyword>
<protein>
    <submittedName>
        <fullName evidence="9">Putative thimet oligopeptidase</fullName>
    </submittedName>
</protein>
<dbReference type="RefSeq" id="XP_007291793.1">
    <property type="nucleotide sequence ID" value="XM_007291731.1"/>
</dbReference>
<comment type="similarity">
    <text evidence="1 7">Belongs to the peptidase M3 family.</text>
</comment>
<dbReference type="CDD" id="cd06455">
    <property type="entry name" value="M3A_TOP"/>
    <property type="match status" value="1"/>
</dbReference>
<proteinExistence type="inferred from homology"/>
<dbReference type="EMBL" id="JH921434">
    <property type="protein sequence ID" value="EKD18132.1"/>
    <property type="molecule type" value="Genomic_DNA"/>
</dbReference>
<sequence>MPTSTFREPPQLPIAFTQTPSDLIKIAQAAIARSRSTLDALVAIPPGDATFANFVRPWIHDRNQRARASSLTALFRSVHPSSELRDASIECVKMWSQYSLEVVARPEVYALFKAVREKAEVLDDECAHYLDRRISGLERSGAALKEGEVKERFQAVAKRIDDIEAEGSKRIRMENGGVWLTAEELEGFPKDALEALERGQGSNEGKFKLSFGTVDLDLCFKNCVRSETRKRMFMGHENKCPENVALFKEMVELRAEKAELLGFKSHADVMIQNRLMTAKSVKVLLDDLREKTAPASESSREDLRKLKREHLVSRGFPEAELDDRLYLWDQLFYMNLMEQKGENLDQSKIAEYFTLKDTVRGLLENFETLFGIVFVELTNESRTTLMEKQGQQASDMTWHKDVGAYSVWDEDAAGGGFLGYLYLDLLKREGKRDHACNITFQNGFEKVDGQRHYPSTTLVMSVQQPTLSKPTLVRHKVIVTMFHELGHGIHALVGRTRFAETSGTRVAKDFVELPSRMLENFCWDPVILQRLSRHYSHLSPEYMKTWKCENPTEQEPPEKAPLELLKKLTATNKVTLAPLTQRQLSFASFDMAVHSVSSDEAKTLDPGETYNRLRREITGLYGPELGPEGYRWGFGHSRFSHMFGGYDAGYYTYVISSVYSSDLYQTKFASNPMDGEEGRKYRKVILNRGGSRPEMELLEEYLGRKPNGAAFAKAIEGLNAKL</sequence>
<organism evidence="9 10">
    <name type="scientific">Marssonina brunnea f. sp. multigermtubi (strain MB_m1)</name>
    <name type="common">Marssonina leaf spot fungus</name>
    <dbReference type="NCBI Taxonomy" id="1072389"/>
    <lineage>
        <taxon>Eukaryota</taxon>
        <taxon>Fungi</taxon>
        <taxon>Dikarya</taxon>
        <taxon>Ascomycota</taxon>
        <taxon>Pezizomycotina</taxon>
        <taxon>Leotiomycetes</taxon>
        <taxon>Helotiales</taxon>
        <taxon>Drepanopezizaceae</taxon>
        <taxon>Drepanopeziza</taxon>
    </lineage>
</organism>
<evidence type="ECO:0000256" key="5">
    <source>
        <dbReference type="ARBA" id="ARBA00022833"/>
    </source>
</evidence>
<dbReference type="PANTHER" id="PTHR11804:SF84">
    <property type="entry name" value="SACCHAROLYSIN"/>
    <property type="match status" value="1"/>
</dbReference>
<dbReference type="GO" id="GO:0004222">
    <property type="term" value="F:metalloendopeptidase activity"/>
    <property type="evidence" value="ECO:0007669"/>
    <property type="project" value="InterPro"/>
</dbReference>